<dbReference type="Proteomes" id="UP000274429">
    <property type="component" value="Unassembled WGS sequence"/>
</dbReference>
<organism evidence="4">
    <name type="scientific">Hydatigena taeniaeformis</name>
    <name type="common">Feline tapeworm</name>
    <name type="synonym">Taenia taeniaeformis</name>
    <dbReference type="NCBI Taxonomy" id="6205"/>
    <lineage>
        <taxon>Eukaryota</taxon>
        <taxon>Metazoa</taxon>
        <taxon>Spiralia</taxon>
        <taxon>Lophotrochozoa</taxon>
        <taxon>Platyhelminthes</taxon>
        <taxon>Cestoda</taxon>
        <taxon>Eucestoda</taxon>
        <taxon>Cyclophyllidea</taxon>
        <taxon>Taeniidae</taxon>
        <taxon>Hydatigera</taxon>
    </lineage>
</organism>
<evidence type="ECO:0000313" key="4">
    <source>
        <dbReference type="WBParaSite" id="TTAC_0001012101-mRNA-1"/>
    </source>
</evidence>
<dbReference type="EMBL" id="UYWX01021316">
    <property type="protein sequence ID" value="VDM35086.1"/>
    <property type="molecule type" value="Genomic_DNA"/>
</dbReference>
<proteinExistence type="predicted"/>
<keyword evidence="3" id="KW-1185">Reference proteome</keyword>
<protein>
    <submittedName>
        <fullName evidence="4">DUF1968 domain-containing protein</fullName>
    </submittedName>
</protein>
<reference evidence="2 3" key="2">
    <citation type="submission" date="2018-11" db="EMBL/GenBank/DDBJ databases">
        <authorList>
            <consortium name="Pathogen Informatics"/>
        </authorList>
    </citation>
    <scope>NUCLEOTIDE SEQUENCE [LARGE SCALE GENOMIC DNA]</scope>
</reference>
<feature type="compositionally biased region" description="Polar residues" evidence="1">
    <location>
        <begin position="140"/>
        <end position="149"/>
    </location>
</feature>
<name>A0A0R3X996_HYDTA</name>
<evidence type="ECO:0000313" key="3">
    <source>
        <dbReference type="Proteomes" id="UP000274429"/>
    </source>
</evidence>
<dbReference type="WBParaSite" id="TTAC_0001012101-mRNA-1">
    <property type="protein sequence ID" value="TTAC_0001012101-mRNA-1"/>
    <property type="gene ID" value="TTAC_0001012101"/>
</dbReference>
<reference evidence="4" key="1">
    <citation type="submission" date="2017-02" db="UniProtKB">
        <authorList>
            <consortium name="WormBaseParasite"/>
        </authorList>
    </citation>
    <scope>IDENTIFICATION</scope>
</reference>
<gene>
    <name evidence="2" type="ORF">TTAC_LOCUS10106</name>
</gene>
<evidence type="ECO:0000256" key="1">
    <source>
        <dbReference type="SAM" id="MobiDB-lite"/>
    </source>
</evidence>
<evidence type="ECO:0000313" key="2">
    <source>
        <dbReference type="EMBL" id="VDM35086.1"/>
    </source>
</evidence>
<feature type="region of interest" description="Disordered" evidence="1">
    <location>
        <begin position="140"/>
        <end position="160"/>
    </location>
</feature>
<sequence>MYGAGSQLFIAEHRGCVPPDRLQMCHEPAAGGSDSGSGVIKGGFGNLYVDGDGRAQQPVVHCCSDNWCNNGHDIKFTRAELEGRQFFLNPEVSDLEPGSDFLLFSSKSTKGSFHPHLFMDSQNVANKPHKKRKNTALTGAATSAFSSAQEQRKRSSYVNDSPFNHWLDRSSTSSASSNLLHPPLSSALDADLHKPY</sequence>
<accession>A0A0R3X996</accession>
<dbReference type="AlphaFoldDB" id="A0A0R3X996"/>